<evidence type="ECO:0000313" key="1">
    <source>
        <dbReference type="EMBL" id="CAB4735205.1"/>
    </source>
</evidence>
<name>A0A6J6SKN5_9ZZZZ</name>
<proteinExistence type="predicted"/>
<organism evidence="1">
    <name type="scientific">freshwater metagenome</name>
    <dbReference type="NCBI Taxonomy" id="449393"/>
    <lineage>
        <taxon>unclassified sequences</taxon>
        <taxon>metagenomes</taxon>
        <taxon>ecological metagenomes</taxon>
    </lineage>
</organism>
<reference evidence="1" key="1">
    <citation type="submission" date="2020-05" db="EMBL/GenBank/DDBJ databases">
        <authorList>
            <person name="Chiriac C."/>
            <person name="Salcher M."/>
            <person name="Ghai R."/>
            <person name="Kavagutti S V."/>
        </authorList>
    </citation>
    <scope>NUCLEOTIDE SEQUENCE</scope>
</reference>
<dbReference type="EMBL" id="CAEZYQ010000005">
    <property type="protein sequence ID" value="CAB4735205.1"/>
    <property type="molecule type" value="Genomic_DNA"/>
</dbReference>
<accession>A0A6J6SKN5</accession>
<gene>
    <name evidence="1" type="ORF">UFOPK2761_00832</name>
</gene>
<protein>
    <submittedName>
        <fullName evidence="1">Unannotated protein</fullName>
    </submittedName>
</protein>
<sequence length="70" mass="7781">MADMSLRPIKPLGTFHPRRTRDGAALAREGQVYVLVNELHPGTSGEVDEVEVLFEDGIWMLASRADLTPF</sequence>
<dbReference type="AlphaFoldDB" id="A0A6J6SKN5"/>